<dbReference type="PROSITE" id="PS50177">
    <property type="entry name" value="NTF2_DOMAIN"/>
    <property type="match status" value="1"/>
</dbReference>
<feature type="region of interest" description="Disordered" evidence="1">
    <location>
        <begin position="246"/>
        <end position="268"/>
    </location>
</feature>
<keyword evidence="2" id="KW-0812">Transmembrane</keyword>
<protein>
    <recommendedName>
        <fullName evidence="3">NTF2 domain-containing protein</fullName>
    </recommendedName>
</protein>
<feature type="compositionally biased region" description="Low complexity" evidence="1">
    <location>
        <begin position="622"/>
        <end position="644"/>
    </location>
</feature>
<dbReference type="InParanoid" id="C1EHU0"/>
<dbReference type="EMBL" id="CP001333">
    <property type="protein sequence ID" value="ACO67743.1"/>
    <property type="molecule type" value="Genomic_DNA"/>
</dbReference>
<evidence type="ECO:0000313" key="5">
    <source>
        <dbReference type="Proteomes" id="UP000002009"/>
    </source>
</evidence>
<feature type="region of interest" description="Disordered" evidence="1">
    <location>
        <begin position="305"/>
        <end position="661"/>
    </location>
</feature>
<feature type="region of interest" description="Disordered" evidence="1">
    <location>
        <begin position="952"/>
        <end position="978"/>
    </location>
</feature>
<dbReference type="OrthoDB" id="10690614at2759"/>
<feature type="region of interest" description="Disordered" evidence="1">
    <location>
        <begin position="1139"/>
        <end position="1166"/>
    </location>
</feature>
<feature type="compositionally biased region" description="Polar residues" evidence="1">
    <location>
        <begin position="117"/>
        <end position="131"/>
    </location>
</feature>
<name>C1EHU0_MICCC</name>
<dbReference type="OMA" id="DIWRSPA"/>
<feature type="compositionally biased region" description="Low complexity" evidence="1">
    <location>
        <begin position="802"/>
        <end position="822"/>
    </location>
</feature>
<feature type="compositionally biased region" description="Acidic residues" evidence="1">
    <location>
        <begin position="569"/>
        <end position="582"/>
    </location>
</feature>
<feature type="compositionally biased region" description="Low complexity" evidence="1">
    <location>
        <begin position="956"/>
        <end position="973"/>
    </location>
</feature>
<feature type="compositionally biased region" description="Gly residues" evidence="1">
    <location>
        <begin position="893"/>
        <end position="904"/>
    </location>
</feature>
<feature type="compositionally biased region" description="Basic and acidic residues" evidence="1">
    <location>
        <begin position="841"/>
        <end position="855"/>
    </location>
</feature>
<feature type="compositionally biased region" description="Low complexity" evidence="1">
    <location>
        <begin position="32"/>
        <end position="48"/>
    </location>
</feature>
<organism evidence="4 5">
    <name type="scientific">Micromonas commoda (strain RCC299 / NOUM17 / CCMP2709)</name>
    <name type="common">Picoplanktonic green alga</name>
    <dbReference type="NCBI Taxonomy" id="296587"/>
    <lineage>
        <taxon>Eukaryota</taxon>
        <taxon>Viridiplantae</taxon>
        <taxon>Chlorophyta</taxon>
        <taxon>Mamiellophyceae</taxon>
        <taxon>Mamiellales</taxon>
        <taxon>Mamiellaceae</taxon>
        <taxon>Micromonas</taxon>
    </lineage>
</organism>
<feature type="compositionally biased region" description="Basic and acidic residues" evidence="1">
    <location>
        <begin position="246"/>
        <end position="257"/>
    </location>
</feature>
<feature type="region of interest" description="Disordered" evidence="1">
    <location>
        <begin position="1013"/>
        <end position="1036"/>
    </location>
</feature>
<reference evidence="4 5" key="1">
    <citation type="journal article" date="2009" name="Science">
        <title>Green evolution and dynamic adaptations revealed by genomes of the marine picoeukaryotes Micromonas.</title>
        <authorList>
            <person name="Worden A.Z."/>
            <person name="Lee J.H."/>
            <person name="Mock T."/>
            <person name="Rouze P."/>
            <person name="Simmons M.P."/>
            <person name="Aerts A.L."/>
            <person name="Allen A.E."/>
            <person name="Cuvelier M.L."/>
            <person name="Derelle E."/>
            <person name="Everett M.V."/>
            <person name="Foulon E."/>
            <person name="Grimwood J."/>
            <person name="Gundlach H."/>
            <person name="Henrissat B."/>
            <person name="Napoli C."/>
            <person name="McDonald S.M."/>
            <person name="Parker M.S."/>
            <person name="Rombauts S."/>
            <person name="Salamov A."/>
            <person name="Von Dassow P."/>
            <person name="Badger J.H."/>
            <person name="Coutinho P.M."/>
            <person name="Demir E."/>
            <person name="Dubchak I."/>
            <person name="Gentemann C."/>
            <person name="Eikrem W."/>
            <person name="Gready J.E."/>
            <person name="John U."/>
            <person name="Lanier W."/>
            <person name="Lindquist E.A."/>
            <person name="Lucas S."/>
            <person name="Mayer K.F."/>
            <person name="Moreau H."/>
            <person name="Not F."/>
            <person name="Otillar R."/>
            <person name="Panaud O."/>
            <person name="Pangilinan J."/>
            <person name="Paulsen I."/>
            <person name="Piegu B."/>
            <person name="Poliakov A."/>
            <person name="Robbens S."/>
            <person name="Schmutz J."/>
            <person name="Toulza E."/>
            <person name="Wyss T."/>
            <person name="Zelensky A."/>
            <person name="Zhou K."/>
            <person name="Armbrust E.V."/>
            <person name="Bhattacharya D."/>
            <person name="Goodenough U.W."/>
            <person name="Van de Peer Y."/>
            <person name="Grigoriev I.V."/>
        </authorList>
    </citation>
    <scope>NUCLEOTIDE SEQUENCE [LARGE SCALE GENOMIC DNA]</scope>
    <source>
        <strain evidence="5">RCC299 / NOUM17</strain>
    </source>
</reference>
<feature type="compositionally biased region" description="Basic and acidic residues" evidence="1">
    <location>
        <begin position="537"/>
        <end position="551"/>
    </location>
</feature>
<evidence type="ECO:0000259" key="3">
    <source>
        <dbReference type="PROSITE" id="PS50177"/>
    </source>
</evidence>
<dbReference type="AlphaFoldDB" id="C1EHU0"/>
<accession>C1EHU0</accession>
<feature type="compositionally biased region" description="Polar residues" evidence="1">
    <location>
        <begin position="732"/>
        <end position="751"/>
    </location>
</feature>
<keyword evidence="5" id="KW-1185">Reference proteome</keyword>
<evidence type="ECO:0000256" key="1">
    <source>
        <dbReference type="SAM" id="MobiDB-lite"/>
    </source>
</evidence>
<feature type="region of interest" description="Disordered" evidence="1">
    <location>
        <begin position="677"/>
        <end position="922"/>
    </location>
</feature>
<dbReference type="Proteomes" id="UP000002009">
    <property type="component" value="Chromosome 15"/>
</dbReference>
<gene>
    <name evidence="4" type="ORF">MICPUN_64343</name>
</gene>
<evidence type="ECO:0000313" key="4">
    <source>
        <dbReference type="EMBL" id="ACO67743.1"/>
    </source>
</evidence>
<feature type="region of interest" description="Disordered" evidence="1">
    <location>
        <begin position="189"/>
        <end position="211"/>
    </location>
</feature>
<feature type="compositionally biased region" description="Polar residues" evidence="1">
    <location>
        <begin position="1"/>
        <end position="16"/>
    </location>
</feature>
<dbReference type="RefSeq" id="XP_002506485.1">
    <property type="nucleotide sequence ID" value="XM_002506439.1"/>
</dbReference>
<feature type="transmembrane region" description="Helical" evidence="2">
    <location>
        <begin position="1045"/>
        <end position="1071"/>
    </location>
</feature>
<evidence type="ECO:0000256" key="2">
    <source>
        <dbReference type="SAM" id="Phobius"/>
    </source>
</evidence>
<feature type="compositionally biased region" description="Low complexity" evidence="1">
    <location>
        <begin position="905"/>
        <end position="922"/>
    </location>
</feature>
<dbReference type="GeneID" id="8249239"/>
<sequence length="1166" mass="121634">MSSLSPEDAPLTSQGKPRSRPGGRRRGGSGSGDAAAAEASGSSGSSTAGEDDGSPGSHGENARRMRHVAKRFLGSYYRDINDAPERVARHYTDASTPRATTPVAGAERPGRGRDTRQSQSNVKTTPGSTTPGEYIEIVDFFDGIEPGTSRSPMRALTHSDPTAEGVDAIVQRQRRMFRNRRVSVVSVDVRPVPSGGDSENTAVHGEGSSSHRERVMAVVLGNLHATAQGPTDDDVNGDVQFMHTFVLERGRRPRGDTADAGDDENLGDFNDQQEQFAIVDEVFRRVDPVGDARAPGGLAAGAASLLRAAQSPPPTRGGGRSRAGRRDGDDETGTSDGETSSEFGEKGSPKIAKNGGQTPVVDGPEDGGDSPESTKTRKTPPVDDGLDDSVDEADVWLTNPMYGDVPDTNPAPRDAQTEGHNTQTETPRAVRRAPGSAEVVPESPAINFASPNPFEDEAEGGGGGGVPRGVPKRGADGGAQGARSATRPMSPDANSIPFPSRSLLGANGPHVQHAPRANGARPNSGGESRLNRVSRRYSHEFEDAGTRRTLFDESPYVNRGRGNRRDHDDFDDDFDDDEEEEGFGGAEGAEGAEDAEHTERRARRKERSVAGPPSSRYRRRVYSSASSSPAMSHAAGPTSAAPSPGFEPGTSGFDRNASPAAKRGLNARFQYDAQPWASAESEGVGVGDGVGVGAAAAASPSGRGGPAPGPRALEPMARSPRLVTLTERSDEGSTAASMRESASVTESAVNSDSERGSTRSGATAGRVTAGVLSDEEDRGSLRAHPVAEDAEILDWEDVRGYPAPNNRPNPSAASPDPVPRSSSRVRHNGYNGQSRGYYSSRDSRNGTRRSQHGDEYGDAGVDPYPRSTHTLRGPPPVRYGSYRSSHDDVRPFGDGGYAGVGGYSQPGSRSSSRGSARSSRGFVSRSHAGMYGGFDRGGGYDGVAGEDSFRRSSLVGSMPRGGRSAPPSPSMGATRAREFGVRDRTPRVRLSSAAGGLRGSYRRDDYDFATGAFEFHPPRSSANTTPGNTFEESEQPPQLEDAVNYLGMLTAALHFTAAVVVFGFLLVAVYANGSAMTSLSKRLDRLDGAIVAGPASGNLGGVGGWGGGGGGGGARMPKVGASVFGGSVVDVSGDAKAVKAAGGGTAGAPASRRSAPKIVDLDSDEL</sequence>
<feature type="domain" description="NTF2" evidence="3">
    <location>
        <begin position="68"/>
        <end position="285"/>
    </location>
</feature>
<dbReference type="Gene3D" id="3.10.450.50">
    <property type="match status" value="1"/>
</dbReference>
<feature type="region of interest" description="Disordered" evidence="1">
    <location>
        <begin position="91"/>
        <end position="132"/>
    </location>
</feature>
<proteinExistence type="predicted"/>
<feature type="compositionally biased region" description="Polar residues" evidence="1">
    <location>
        <begin position="1020"/>
        <end position="1030"/>
    </location>
</feature>
<feature type="compositionally biased region" description="Basic residues" evidence="1">
    <location>
        <begin position="17"/>
        <end position="27"/>
    </location>
</feature>
<feature type="compositionally biased region" description="Acidic residues" evidence="1">
    <location>
        <begin position="384"/>
        <end position="394"/>
    </location>
</feature>
<keyword evidence="2" id="KW-0472">Membrane</keyword>
<dbReference type="InterPro" id="IPR018222">
    <property type="entry name" value="Nuclear_transport_factor_2_euk"/>
</dbReference>
<keyword evidence="2" id="KW-1133">Transmembrane helix</keyword>
<feature type="region of interest" description="Disordered" evidence="1">
    <location>
        <begin position="1"/>
        <end position="66"/>
    </location>
</feature>
<dbReference type="KEGG" id="mis:MICPUN_64343"/>